<evidence type="ECO:0008006" key="6">
    <source>
        <dbReference type="Google" id="ProtNLM"/>
    </source>
</evidence>
<accession>A0A067MWD5</accession>
<keyword evidence="5" id="KW-1185">Reference proteome</keyword>
<name>A0A067MWD5_BOTB1</name>
<dbReference type="EMBL" id="KL198018">
    <property type="protein sequence ID" value="KDQ19909.1"/>
    <property type="molecule type" value="Genomic_DNA"/>
</dbReference>
<feature type="region of interest" description="Disordered" evidence="3">
    <location>
        <begin position="1"/>
        <end position="23"/>
    </location>
</feature>
<dbReference type="PANTHER" id="PTHR12828">
    <property type="entry name" value="PROTEASOME MATURATION PROTEIN UMP1"/>
    <property type="match status" value="1"/>
</dbReference>
<gene>
    <name evidence="4" type="ORF">BOTBODRAFT_183933</name>
</gene>
<evidence type="ECO:0000256" key="2">
    <source>
        <dbReference type="ARBA" id="ARBA00043974"/>
    </source>
</evidence>
<dbReference type="GO" id="GO:0043248">
    <property type="term" value="P:proteasome assembly"/>
    <property type="evidence" value="ECO:0007669"/>
    <property type="project" value="InterPro"/>
</dbReference>
<dbReference type="FunCoup" id="A0A067MWD5">
    <property type="interactions" value="352"/>
</dbReference>
<dbReference type="InParanoid" id="A0A067MWD5"/>
<keyword evidence="1" id="KW-0143">Chaperone</keyword>
<evidence type="ECO:0000313" key="4">
    <source>
        <dbReference type="EMBL" id="KDQ19909.1"/>
    </source>
</evidence>
<dbReference type="AlphaFoldDB" id="A0A067MWD5"/>
<evidence type="ECO:0000313" key="5">
    <source>
        <dbReference type="Proteomes" id="UP000027195"/>
    </source>
</evidence>
<dbReference type="OrthoDB" id="15001at2759"/>
<dbReference type="STRING" id="930990.A0A067MWD5"/>
<protein>
    <recommendedName>
        <fullName evidence="6">Proteasome maturation factor UMP1</fullName>
    </recommendedName>
</protein>
<dbReference type="InterPro" id="IPR008012">
    <property type="entry name" value="Ump1"/>
</dbReference>
<comment type="similarity">
    <text evidence="2">Belongs to the POMP/UMP1 family.</text>
</comment>
<dbReference type="GO" id="GO:0005634">
    <property type="term" value="C:nucleus"/>
    <property type="evidence" value="ECO:0007669"/>
    <property type="project" value="TreeGrafter"/>
</dbReference>
<reference evidence="5" key="1">
    <citation type="journal article" date="2014" name="Proc. Natl. Acad. Sci. U.S.A.">
        <title>Extensive sampling of basidiomycete genomes demonstrates inadequacy of the white-rot/brown-rot paradigm for wood decay fungi.</title>
        <authorList>
            <person name="Riley R."/>
            <person name="Salamov A.A."/>
            <person name="Brown D.W."/>
            <person name="Nagy L.G."/>
            <person name="Floudas D."/>
            <person name="Held B.W."/>
            <person name="Levasseur A."/>
            <person name="Lombard V."/>
            <person name="Morin E."/>
            <person name="Otillar R."/>
            <person name="Lindquist E.A."/>
            <person name="Sun H."/>
            <person name="LaButti K.M."/>
            <person name="Schmutz J."/>
            <person name="Jabbour D."/>
            <person name="Luo H."/>
            <person name="Baker S.E."/>
            <person name="Pisabarro A.G."/>
            <person name="Walton J.D."/>
            <person name="Blanchette R.A."/>
            <person name="Henrissat B."/>
            <person name="Martin F."/>
            <person name="Cullen D."/>
            <person name="Hibbett D.S."/>
            <person name="Grigoriev I.V."/>
        </authorList>
    </citation>
    <scope>NUCLEOTIDE SEQUENCE [LARGE SCALE GENOMIC DNA]</scope>
    <source>
        <strain evidence="5">FD-172 SS1</strain>
    </source>
</reference>
<organism evidence="4 5">
    <name type="scientific">Botryobasidium botryosum (strain FD-172 SS1)</name>
    <dbReference type="NCBI Taxonomy" id="930990"/>
    <lineage>
        <taxon>Eukaryota</taxon>
        <taxon>Fungi</taxon>
        <taxon>Dikarya</taxon>
        <taxon>Basidiomycota</taxon>
        <taxon>Agaricomycotina</taxon>
        <taxon>Agaricomycetes</taxon>
        <taxon>Cantharellales</taxon>
        <taxon>Botryobasidiaceae</taxon>
        <taxon>Botryobasidium</taxon>
    </lineage>
</organism>
<dbReference type="GO" id="GO:0005737">
    <property type="term" value="C:cytoplasm"/>
    <property type="evidence" value="ECO:0007669"/>
    <property type="project" value="TreeGrafter"/>
</dbReference>
<evidence type="ECO:0000256" key="3">
    <source>
        <dbReference type="SAM" id="MobiDB-lite"/>
    </source>
</evidence>
<proteinExistence type="inferred from homology"/>
<dbReference type="PANTHER" id="PTHR12828:SF3">
    <property type="entry name" value="PROTEASOME MATURATION PROTEIN"/>
    <property type="match status" value="1"/>
</dbReference>
<evidence type="ECO:0000256" key="1">
    <source>
        <dbReference type="ARBA" id="ARBA00023186"/>
    </source>
</evidence>
<feature type="compositionally biased region" description="Polar residues" evidence="3">
    <location>
        <begin position="12"/>
        <end position="23"/>
    </location>
</feature>
<dbReference type="HOGENOM" id="CLU_100687_1_0_1"/>
<dbReference type="Pfam" id="PF05348">
    <property type="entry name" value="UMP1"/>
    <property type="match status" value="1"/>
</dbReference>
<sequence>MSNKLLLAPSANDETSSSTVSVQNTANSLGVHDTFRFGTRTISTEINGKSTIQHRLENWEQTQDNLRLNLQRNIYGMHMPMRQLMERKIVAANPHMPVMTRSNIHLDILMGRDDTLEVGNFFGDVETGPELNIHEDMERKLRL</sequence>
<dbReference type="Proteomes" id="UP000027195">
    <property type="component" value="Unassembled WGS sequence"/>
</dbReference>